<dbReference type="GO" id="GO:0005886">
    <property type="term" value="C:plasma membrane"/>
    <property type="evidence" value="ECO:0007669"/>
    <property type="project" value="UniProtKB-SubCell"/>
</dbReference>
<keyword evidence="4" id="KW-1003">Cell membrane</keyword>
<evidence type="ECO:0000256" key="5">
    <source>
        <dbReference type="ARBA" id="ARBA00022692"/>
    </source>
</evidence>
<evidence type="ECO:0000256" key="1">
    <source>
        <dbReference type="ARBA" id="ARBA00004117"/>
    </source>
</evidence>
<dbReference type="Pfam" id="PF01514">
    <property type="entry name" value="YscJ_FliF"/>
    <property type="match status" value="1"/>
</dbReference>
<evidence type="ECO:0000256" key="4">
    <source>
        <dbReference type="ARBA" id="ARBA00022475"/>
    </source>
</evidence>
<dbReference type="PANTHER" id="PTHR30046:SF0">
    <property type="entry name" value="FLAGELLAR M-RING PROTEIN"/>
    <property type="match status" value="1"/>
</dbReference>
<sequence length="569" mass="63043">MAAEPNQEPGGGVSGVRGILAQMNAGQMVAVGIIVAASLVFLFSVFHYATQEEKQPLFNQKLDARSQVQIEEELRTRQIEFEISSTGRILVPASRAQELRTQFEALDLGPDAQDGWKLLDDTNPLKSGATMMKLQKIRALETNIEQMLTQNPMILKVNAQITPAKDSPFADESTPAKAGILLVTKRNAKFSKAQIRGMQQQIAAAIEGASHKDITITDQYSNLLTAPTADDDDIGFTQSNLDIRAKMEKDLESKINLLVESFLGQGKAVAKVSLDVNFDQIEQVETTYGGPDAEGEPQLYNTQTKRERINRDAGVQGNVGAGANTVQGGLPQNAANDGGSNIERDNATNQFFVDSKKTSTRVQPFNVEKMSIALQLDYKETEEEIREPNLLDKFTKSEPDWIETKHVPLTQDEINKVRDLVVGATGFVNSRDYLSIQNFPFKPIISKRERESMNTGLLLDYVNRWTPFVLQFIMFVLFMMLGISLFRRFVAPILQQAQLEEPAIAAALPSGPPKTVAELESELEAEIESAIPNAQLSKTEIMKKRLVEMTQQDPEAVAGLVRTWLLEDD</sequence>
<feature type="domain" description="Flagellar M-ring C-terminal" evidence="12">
    <location>
        <begin position="260"/>
        <end position="441"/>
    </location>
</feature>
<evidence type="ECO:0000256" key="2">
    <source>
        <dbReference type="ARBA" id="ARBA00004651"/>
    </source>
</evidence>
<gene>
    <name evidence="13" type="primary">fliF</name>
    <name evidence="13" type="ORF">J3U88_03825</name>
</gene>
<dbReference type="Pfam" id="PF08345">
    <property type="entry name" value="YscJ_FliF_C"/>
    <property type="match status" value="1"/>
</dbReference>
<organism evidence="13 14">
    <name type="scientific">Acanthopleuribacter pedis</name>
    <dbReference type="NCBI Taxonomy" id="442870"/>
    <lineage>
        <taxon>Bacteria</taxon>
        <taxon>Pseudomonadati</taxon>
        <taxon>Acidobacteriota</taxon>
        <taxon>Holophagae</taxon>
        <taxon>Acanthopleuribacterales</taxon>
        <taxon>Acanthopleuribacteraceae</taxon>
        <taxon>Acanthopleuribacter</taxon>
    </lineage>
</organism>
<reference evidence="13" key="1">
    <citation type="submission" date="2021-03" db="EMBL/GenBank/DDBJ databases">
        <authorList>
            <person name="Wang G."/>
        </authorList>
    </citation>
    <scope>NUCLEOTIDE SEQUENCE</scope>
    <source>
        <strain evidence="13">KCTC 12899</strain>
    </source>
</reference>
<name>A0A8J7Q3U4_9BACT</name>
<proteinExistence type="inferred from homology"/>
<dbReference type="InterPro" id="IPR013556">
    <property type="entry name" value="Flag_M-ring_C"/>
</dbReference>
<dbReference type="Proteomes" id="UP000664417">
    <property type="component" value="Unassembled WGS sequence"/>
</dbReference>
<accession>A0A8J7Q3U4</accession>
<keyword evidence="13" id="KW-0969">Cilium</keyword>
<evidence type="ECO:0000313" key="13">
    <source>
        <dbReference type="EMBL" id="MBO1317577.1"/>
    </source>
</evidence>
<feature type="region of interest" description="Disordered" evidence="9">
    <location>
        <begin position="322"/>
        <end position="345"/>
    </location>
</feature>
<dbReference type="GO" id="GO:0003774">
    <property type="term" value="F:cytoskeletal motor activity"/>
    <property type="evidence" value="ECO:0007669"/>
    <property type="project" value="InterPro"/>
</dbReference>
<evidence type="ECO:0000256" key="9">
    <source>
        <dbReference type="SAM" id="MobiDB-lite"/>
    </source>
</evidence>
<dbReference type="InterPro" id="IPR006182">
    <property type="entry name" value="FliF_N_dom"/>
</dbReference>
<keyword evidence="14" id="KW-1185">Reference proteome</keyword>
<feature type="transmembrane region" description="Helical" evidence="10">
    <location>
        <begin position="468"/>
        <end position="486"/>
    </location>
</feature>
<evidence type="ECO:0000313" key="14">
    <source>
        <dbReference type="Proteomes" id="UP000664417"/>
    </source>
</evidence>
<comment type="subcellular location">
    <subcellularLocation>
        <location evidence="1">Bacterial flagellum basal body</location>
    </subcellularLocation>
    <subcellularLocation>
        <location evidence="2">Cell membrane</location>
        <topology evidence="2">Multi-pass membrane protein</topology>
    </subcellularLocation>
</comment>
<keyword evidence="6 10" id="KW-1133">Transmembrane helix</keyword>
<evidence type="ECO:0000256" key="3">
    <source>
        <dbReference type="ARBA" id="ARBA00007971"/>
    </source>
</evidence>
<comment type="similarity">
    <text evidence="3">Belongs to the FliF family.</text>
</comment>
<dbReference type="GO" id="GO:0071973">
    <property type="term" value="P:bacterial-type flagellum-dependent cell motility"/>
    <property type="evidence" value="ECO:0007669"/>
    <property type="project" value="InterPro"/>
</dbReference>
<dbReference type="EMBL" id="JAFREP010000003">
    <property type="protein sequence ID" value="MBO1317577.1"/>
    <property type="molecule type" value="Genomic_DNA"/>
</dbReference>
<evidence type="ECO:0000256" key="10">
    <source>
        <dbReference type="SAM" id="Phobius"/>
    </source>
</evidence>
<evidence type="ECO:0000256" key="8">
    <source>
        <dbReference type="ARBA" id="ARBA00023143"/>
    </source>
</evidence>
<keyword evidence="5 10" id="KW-0812">Transmembrane</keyword>
<evidence type="ECO:0000259" key="12">
    <source>
        <dbReference type="Pfam" id="PF08345"/>
    </source>
</evidence>
<dbReference type="RefSeq" id="WP_207856888.1">
    <property type="nucleotide sequence ID" value="NZ_JAFREP010000003.1"/>
</dbReference>
<keyword evidence="13" id="KW-0966">Cell projection</keyword>
<dbReference type="InterPro" id="IPR000067">
    <property type="entry name" value="FlgMring_FliF"/>
</dbReference>
<evidence type="ECO:0000256" key="7">
    <source>
        <dbReference type="ARBA" id="ARBA00023136"/>
    </source>
</evidence>
<feature type="transmembrane region" description="Helical" evidence="10">
    <location>
        <begin position="29"/>
        <end position="49"/>
    </location>
</feature>
<evidence type="ECO:0000259" key="11">
    <source>
        <dbReference type="Pfam" id="PF01514"/>
    </source>
</evidence>
<dbReference type="InterPro" id="IPR043427">
    <property type="entry name" value="YscJ/FliF"/>
</dbReference>
<keyword evidence="13" id="KW-0282">Flagellum</keyword>
<dbReference type="Gene3D" id="3.30.300.30">
    <property type="match status" value="1"/>
</dbReference>
<keyword evidence="8" id="KW-0975">Bacterial flagellum</keyword>
<dbReference type="AlphaFoldDB" id="A0A8J7Q3U4"/>
<dbReference type="PRINTS" id="PR01009">
    <property type="entry name" value="FLGMRINGFLIF"/>
</dbReference>
<dbReference type="PANTHER" id="PTHR30046">
    <property type="entry name" value="FLAGELLAR M-RING PROTEIN"/>
    <property type="match status" value="1"/>
</dbReference>
<keyword evidence="7 10" id="KW-0472">Membrane</keyword>
<dbReference type="GO" id="GO:0009431">
    <property type="term" value="C:bacterial-type flagellum basal body, MS ring"/>
    <property type="evidence" value="ECO:0007669"/>
    <property type="project" value="InterPro"/>
</dbReference>
<dbReference type="InterPro" id="IPR045851">
    <property type="entry name" value="AMP-bd_C_sf"/>
</dbReference>
<protein>
    <submittedName>
        <fullName evidence="13">Flagellar M-ring protein FliF</fullName>
    </submittedName>
</protein>
<feature type="domain" description="Flagellar M-ring N-terminal" evidence="11">
    <location>
        <begin position="50"/>
        <end position="225"/>
    </location>
</feature>
<evidence type="ECO:0000256" key="6">
    <source>
        <dbReference type="ARBA" id="ARBA00022989"/>
    </source>
</evidence>
<comment type="caution">
    <text evidence="13">The sequence shown here is derived from an EMBL/GenBank/DDBJ whole genome shotgun (WGS) entry which is preliminary data.</text>
</comment>
<dbReference type="NCBIfam" id="TIGR00206">
    <property type="entry name" value="fliF"/>
    <property type="match status" value="1"/>
</dbReference>